<protein>
    <submittedName>
        <fullName evidence="11">Peptidase</fullName>
    </submittedName>
</protein>
<comment type="cofactor">
    <cofactor evidence="1">
        <name>Zn(2+)</name>
        <dbReference type="ChEBI" id="CHEBI:29105"/>
    </cofactor>
</comment>
<dbReference type="InterPro" id="IPR000834">
    <property type="entry name" value="Peptidase_M14"/>
</dbReference>
<dbReference type="Proteomes" id="UP000886860">
    <property type="component" value="Unassembled WGS sequence"/>
</dbReference>
<feature type="domain" description="Peptidase M14" evidence="10">
    <location>
        <begin position="168"/>
        <end position="474"/>
    </location>
</feature>
<evidence type="ECO:0000313" key="11">
    <source>
        <dbReference type="EMBL" id="HIT42513.1"/>
    </source>
</evidence>
<dbReference type="PANTHER" id="PTHR11705">
    <property type="entry name" value="PROTEASE FAMILY M14 CARBOXYPEPTIDASE A,B"/>
    <property type="match status" value="1"/>
</dbReference>
<evidence type="ECO:0000313" key="12">
    <source>
        <dbReference type="Proteomes" id="UP000886860"/>
    </source>
</evidence>
<reference evidence="11" key="2">
    <citation type="journal article" date="2021" name="PeerJ">
        <title>Extensive microbial diversity within the chicken gut microbiome revealed by metagenomics and culture.</title>
        <authorList>
            <person name="Gilroy R."/>
            <person name="Ravi A."/>
            <person name="Getino M."/>
            <person name="Pursley I."/>
            <person name="Horton D.L."/>
            <person name="Alikhan N.F."/>
            <person name="Baker D."/>
            <person name="Gharbi K."/>
            <person name="Hall N."/>
            <person name="Watson M."/>
            <person name="Adriaenssens E.M."/>
            <person name="Foster-Nyarko E."/>
            <person name="Jarju S."/>
            <person name="Secka A."/>
            <person name="Antonio M."/>
            <person name="Oren A."/>
            <person name="Chaudhuri R.R."/>
            <person name="La Ragione R."/>
            <person name="Hildebrand F."/>
            <person name="Pallen M.J."/>
        </authorList>
    </citation>
    <scope>NUCLEOTIDE SEQUENCE</scope>
    <source>
        <strain evidence="11">CHK123-3438</strain>
    </source>
</reference>
<reference evidence="11" key="1">
    <citation type="submission" date="2020-10" db="EMBL/GenBank/DDBJ databases">
        <authorList>
            <person name="Gilroy R."/>
        </authorList>
    </citation>
    <scope>NUCLEOTIDE SEQUENCE</scope>
    <source>
        <strain evidence="11">CHK123-3438</strain>
    </source>
</reference>
<evidence type="ECO:0000256" key="5">
    <source>
        <dbReference type="ARBA" id="ARBA00022833"/>
    </source>
</evidence>
<evidence type="ECO:0000256" key="4">
    <source>
        <dbReference type="ARBA" id="ARBA00022801"/>
    </source>
</evidence>
<evidence type="ECO:0000259" key="10">
    <source>
        <dbReference type="PROSITE" id="PS52035"/>
    </source>
</evidence>
<keyword evidence="3" id="KW-0645">Protease</keyword>
<dbReference type="GO" id="GO:0006508">
    <property type="term" value="P:proteolysis"/>
    <property type="evidence" value="ECO:0007669"/>
    <property type="project" value="UniProtKB-KW"/>
</dbReference>
<feature type="compositionally biased region" description="Polar residues" evidence="8">
    <location>
        <begin position="63"/>
        <end position="98"/>
    </location>
</feature>
<evidence type="ECO:0000256" key="2">
    <source>
        <dbReference type="ARBA" id="ARBA00005988"/>
    </source>
</evidence>
<dbReference type="PANTHER" id="PTHR11705:SF143">
    <property type="entry name" value="SLL0236 PROTEIN"/>
    <property type="match status" value="1"/>
</dbReference>
<gene>
    <name evidence="11" type="ORF">IAB60_10565</name>
</gene>
<keyword evidence="9" id="KW-0732">Signal</keyword>
<feature type="region of interest" description="Disordered" evidence="8">
    <location>
        <begin position="58"/>
        <end position="133"/>
    </location>
</feature>
<evidence type="ECO:0000256" key="8">
    <source>
        <dbReference type="SAM" id="MobiDB-lite"/>
    </source>
</evidence>
<feature type="compositionally biased region" description="Polar residues" evidence="8">
    <location>
        <begin position="107"/>
        <end position="126"/>
    </location>
</feature>
<feature type="chain" id="PRO_5038564023" evidence="9">
    <location>
        <begin position="40"/>
        <end position="477"/>
    </location>
</feature>
<dbReference type="SMART" id="SM00631">
    <property type="entry name" value="Zn_pept"/>
    <property type="match status" value="1"/>
</dbReference>
<evidence type="ECO:0000256" key="6">
    <source>
        <dbReference type="ARBA" id="ARBA00023049"/>
    </source>
</evidence>
<dbReference type="PROSITE" id="PS52035">
    <property type="entry name" value="PEPTIDASE_M14"/>
    <property type="match status" value="1"/>
</dbReference>
<dbReference type="AlphaFoldDB" id="A0A9D1GK09"/>
<dbReference type="GO" id="GO:0008270">
    <property type="term" value="F:zinc ion binding"/>
    <property type="evidence" value="ECO:0007669"/>
    <property type="project" value="InterPro"/>
</dbReference>
<accession>A0A9D1GK09</accession>
<dbReference type="Pfam" id="PF00246">
    <property type="entry name" value="Peptidase_M14"/>
    <property type="match status" value="1"/>
</dbReference>
<organism evidence="11 12">
    <name type="scientific">Candidatus Caccovicinus merdipullorum</name>
    <dbReference type="NCBI Taxonomy" id="2840724"/>
    <lineage>
        <taxon>Bacteria</taxon>
        <taxon>Bacillati</taxon>
        <taxon>Bacillota</taxon>
        <taxon>Clostridia</taxon>
        <taxon>Eubacteriales</taxon>
        <taxon>Candidatus Caccovicinus</taxon>
    </lineage>
</organism>
<dbReference type="GO" id="GO:0005615">
    <property type="term" value="C:extracellular space"/>
    <property type="evidence" value="ECO:0007669"/>
    <property type="project" value="TreeGrafter"/>
</dbReference>
<evidence type="ECO:0000256" key="9">
    <source>
        <dbReference type="SAM" id="SignalP"/>
    </source>
</evidence>
<evidence type="ECO:0000256" key="1">
    <source>
        <dbReference type="ARBA" id="ARBA00001947"/>
    </source>
</evidence>
<comment type="similarity">
    <text evidence="2 7">Belongs to the peptidase M14 family.</text>
</comment>
<feature type="signal peptide" evidence="9">
    <location>
        <begin position="1"/>
        <end position="39"/>
    </location>
</feature>
<dbReference type="EMBL" id="DVKS01000180">
    <property type="protein sequence ID" value="HIT42513.1"/>
    <property type="molecule type" value="Genomic_DNA"/>
</dbReference>
<evidence type="ECO:0000256" key="7">
    <source>
        <dbReference type="PROSITE-ProRule" id="PRU01379"/>
    </source>
</evidence>
<comment type="caution">
    <text evidence="11">The sequence shown here is derived from an EMBL/GenBank/DDBJ whole genome shotgun (WGS) entry which is preliminary data.</text>
</comment>
<sequence>MRNYNRKKHLSAGRGAGRRLAVLAGAVMLAFASPLSVWAEEADKGGDTMESAVMVPAFPGGQEESQGTSEPSAPSSGTTDGTASSEPASSGSQTTEEGTATKIIRTENGTGTAASDTVSQATSGTDYSLGPGFANQQTTQIQQSLDQSSAASNAQIYDVTNPVVKPVEKYSYDQMVQDINTLKAKYGSKMQVNTIGTSLDGRAIYDCIIGNTSAPRHILIQGGIHGREYLNPLLLMQQMELALANYDTGSFNGNPLSSMFSQVAVHFVPMTNPDGVTISQFGPDRIRSQALKDTISTCYVMDTAAGRTTDDTAAYFSKWKANAEGVDLNLNFDALWEQVSSTEFPSYSGYKGTAPGTEPETQALMNLYNDSRYNWKAVIHYHSMGDVIYWDILGNKVQEESSELANLMSMVTGGYRLLPSEGGGGYKDWIQLSSSPVPSVTLETGKVACPMPLSEYSTIWEQNRLTWVVAMEWVATR</sequence>
<dbReference type="Gene3D" id="3.40.630.10">
    <property type="entry name" value="Zn peptidases"/>
    <property type="match status" value="1"/>
</dbReference>
<feature type="active site" description="Proton donor/acceptor" evidence="7">
    <location>
        <position position="443"/>
    </location>
</feature>
<proteinExistence type="inferred from homology"/>
<evidence type="ECO:0000256" key="3">
    <source>
        <dbReference type="ARBA" id="ARBA00022670"/>
    </source>
</evidence>
<keyword evidence="5" id="KW-0862">Zinc</keyword>
<name>A0A9D1GK09_9FIRM</name>
<keyword evidence="6" id="KW-0482">Metalloprotease</keyword>
<dbReference type="SUPFAM" id="SSF53187">
    <property type="entry name" value="Zn-dependent exopeptidases"/>
    <property type="match status" value="1"/>
</dbReference>
<dbReference type="GO" id="GO:0004181">
    <property type="term" value="F:metallocarboxypeptidase activity"/>
    <property type="evidence" value="ECO:0007669"/>
    <property type="project" value="InterPro"/>
</dbReference>
<keyword evidence="4" id="KW-0378">Hydrolase</keyword>